<evidence type="ECO:0000256" key="1">
    <source>
        <dbReference type="ARBA" id="ARBA00004123"/>
    </source>
</evidence>
<feature type="region of interest" description="Disordered" evidence="4">
    <location>
        <begin position="171"/>
        <end position="202"/>
    </location>
</feature>
<protein>
    <recommendedName>
        <fullName evidence="5">Zn(2)-C6 fungal-type domain-containing protein</fullName>
    </recommendedName>
</protein>
<dbReference type="InterPro" id="IPR007219">
    <property type="entry name" value="XnlR_reg_dom"/>
</dbReference>
<gene>
    <name evidence="7" type="ORF">K489DRAFT_384567</name>
</gene>
<dbReference type="PANTHER" id="PTHR31001:SF50">
    <property type="entry name" value="ZN(II)2CYS6 TRANSCRIPTION FACTOR (EUROFUNG)"/>
    <property type="match status" value="1"/>
</dbReference>
<feature type="domain" description="Zn(2)-C6 fungal-type" evidence="5">
    <location>
        <begin position="77"/>
        <end position="106"/>
    </location>
</feature>
<comment type="subcellular location">
    <subcellularLocation>
        <location evidence="1">Nucleus</location>
    </subcellularLocation>
</comment>
<keyword evidence="3" id="KW-0539">Nucleus</keyword>
<feature type="region of interest" description="Disordered" evidence="4">
    <location>
        <begin position="755"/>
        <end position="776"/>
    </location>
</feature>
<feature type="compositionally biased region" description="Polar residues" evidence="4">
    <location>
        <begin position="180"/>
        <end position="199"/>
    </location>
</feature>
<feature type="compositionally biased region" description="Low complexity" evidence="4">
    <location>
        <begin position="21"/>
        <end position="32"/>
    </location>
</feature>
<dbReference type="RefSeq" id="XP_033455686.1">
    <property type="nucleotide sequence ID" value="XM_033605888.1"/>
</dbReference>
<evidence type="ECO:0000259" key="5">
    <source>
        <dbReference type="PROSITE" id="PS50048"/>
    </source>
</evidence>
<evidence type="ECO:0000256" key="2">
    <source>
        <dbReference type="ARBA" id="ARBA00022723"/>
    </source>
</evidence>
<dbReference type="AlphaFoldDB" id="A0A6J3LS70"/>
<dbReference type="SMART" id="SM00906">
    <property type="entry name" value="Fungal_trans"/>
    <property type="match status" value="1"/>
</dbReference>
<evidence type="ECO:0000256" key="3">
    <source>
        <dbReference type="ARBA" id="ARBA00023242"/>
    </source>
</evidence>
<feature type="region of interest" description="Disordered" evidence="4">
    <location>
        <begin position="817"/>
        <end position="846"/>
    </location>
</feature>
<evidence type="ECO:0000313" key="7">
    <source>
        <dbReference type="RefSeq" id="XP_033455686.1"/>
    </source>
</evidence>
<dbReference type="Pfam" id="PF00172">
    <property type="entry name" value="Zn_clus"/>
    <property type="match status" value="1"/>
</dbReference>
<feature type="region of interest" description="Disordered" evidence="4">
    <location>
        <begin position="1"/>
        <end position="72"/>
    </location>
</feature>
<proteinExistence type="predicted"/>
<dbReference type="GO" id="GO:0000981">
    <property type="term" value="F:DNA-binding transcription factor activity, RNA polymerase II-specific"/>
    <property type="evidence" value="ECO:0007669"/>
    <property type="project" value="InterPro"/>
</dbReference>
<dbReference type="GO" id="GO:0005634">
    <property type="term" value="C:nucleus"/>
    <property type="evidence" value="ECO:0007669"/>
    <property type="project" value="UniProtKB-SubCell"/>
</dbReference>
<dbReference type="InterPro" id="IPR050613">
    <property type="entry name" value="Sec_Metabolite_Reg"/>
</dbReference>
<dbReference type="Pfam" id="PF04082">
    <property type="entry name" value="Fungal_trans"/>
    <property type="match status" value="1"/>
</dbReference>
<dbReference type="GO" id="GO:0003677">
    <property type="term" value="F:DNA binding"/>
    <property type="evidence" value="ECO:0007669"/>
    <property type="project" value="InterPro"/>
</dbReference>
<dbReference type="Proteomes" id="UP000504637">
    <property type="component" value="Unplaced"/>
</dbReference>
<evidence type="ECO:0000313" key="6">
    <source>
        <dbReference type="Proteomes" id="UP000504637"/>
    </source>
</evidence>
<dbReference type="SMART" id="SM00066">
    <property type="entry name" value="GAL4"/>
    <property type="match status" value="1"/>
</dbReference>
<reference evidence="7" key="3">
    <citation type="submission" date="2025-08" db="UniProtKB">
        <authorList>
            <consortium name="RefSeq"/>
        </authorList>
    </citation>
    <scope>IDENTIFICATION</scope>
    <source>
        <strain evidence="7">CBS 342.82</strain>
    </source>
</reference>
<dbReference type="OrthoDB" id="3989227at2759"/>
<keyword evidence="2" id="KW-0479">Metal-binding</keyword>
<feature type="compositionally biased region" description="Polar residues" evidence="4">
    <location>
        <begin position="817"/>
        <end position="836"/>
    </location>
</feature>
<dbReference type="PROSITE" id="PS50048">
    <property type="entry name" value="ZN2_CY6_FUNGAL_2"/>
    <property type="match status" value="1"/>
</dbReference>
<accession>A0A6J3LS70</accession>
<name>A0A6J3LS70_9PEZI</name>
<keyword evidence="6" id="KW-1185">Reference proteome</keyword>
<organism evidence="7">
    <name type="scientific">Dissoconium aciculare CBS 342.82</name>
    <dbReference type="NCBI Taxonomy" id="1314786"/>
    <lineage>
        <taxon>Eukaryota</taxon>
        <taxon>Fungi</taxon>
        <taxon>Dikarya</taxon>
        <taxon>Ascomycota</taxon>
        <taxon>Pezizomycotina</taxon>
        <taxon>Dothideomycetes</taxon>
        <taxon>Dothideomycetidae</taxon>
        <taxon>Mycosphaerellales</taxon>
        <taxon>Dissoconiaceae</taxon>
        <taxon>Dissoconium</taxon>
    </lineage>
</organism>
<dbReference type="SUPFAM" id="SSF57701">
    <property type="entry name" value="Zn2/Cys6 DNA-binding domain"/>
    <property type="match status" value="1"/>
</dbReference>
<dbReference type="CDD" id="cd00067">
    <property type="entry name" value="GAL4"/>
    <property type="match status" value="1"/>
</dbReference>
<feature type="compositionally biased region" description="Polar residues" evidence="4">
    <location>
        <begin position="55"/>
        <end position="64"/>
    </location>
</feature>
<dbReference type="PANTHER" id="PTHR31001">
    <property type="entry name" value="UNCHARACTERIZED TRANSCRIPTIONAL REGULATORY PROTEIN"/>
    <property type="match status" value="1"/>
</dbReference>
<dbReference type="Gene3D" id="4.10.240.10">
    <property type="entry name" value="Zn(2)-C6 fungal-type DNA-binding domain"/>
    <property type="match status" value="1"/>
</dbReference>
<dbReference type="CDD" id="cd12148">
    <property type="entry name" value="fungal_TF_MHR"/>
    <property type="match status" value="1"/>
</dbReference>
<sequence length="961" mass="106557">MAETTTAPGQAGHSPPYGLTPSNAPSAFSAPSDFLPGLPPSTTRPWQDASPVSDEVQTSPQPRVSSGLPDRSLTHRSCVTCRKRKVKCDKLHPCTNCKRAHIECIFPAPGRAPRKVNKKVVESRDKELLERLRRLEGVVKGLGVTDLEVLALQSGEDGGKEQGQQLLEAEQAGAARGQVTGETTDADTSFNGNEKSTQSRTKHIDENPAAGIENRFGRLVMNEGKSRYVSSSFWANLSNEVEDLKGLLNQSSDEEDDDLESTSALSQQHEPSNHHGFIFGASSHNVDLLSLHPQPGQIKLYWEIFKDRVDPLVKVLHIPTTESTIIAASSSLTTLPRGFECLLFAIYYCATTSLSGRDCLNQLGEDRTILLTRYRFGIEQALARANFLTTEEVAVLQAFVLFLICLRRNNDARVIWTLTGLVVRIAQTIGIHRDGSHFGLTPFEIEMRRRLWWQVCVLDVRASEDHGCDPTILEQSYDTKMPLNINDEDMSPEMQEHPPDKLGCTDMSFCLLRFEIGNYFRRINYVPPGPAKPGGDSCASMTLAEKEKWIAECHKKIEEKYLTHCDMSKPLNWVVATVARLMMSKMWLMVYHPFQRQNRGTTLSKETREKLFITSIENMEYSLMLETEARTMKWNWLFRTYVQWHALAFTLSELCHRTTGEMVERAWTAVEKTRDARWGSEVPEDTNSSQLWRPLKRIYRKAREVHQRGQQDTMPKQVRAAAQPMRTYSPNPNPMFGPASRPRITRAPLSQAQLQRFSDGPPSTPRDPTINTELPLTSQFDPMTTQYTSSAYLPAQSTPSTLQQNPLTQTYLTSNPQVGATNLQQPNNFFSQTSPPTAAAPSTFYPGFPSNPAPSLVMPNQIPSFLQPQLRQMPGSYNTNAGSAAAVPEPGTPEFDFMDTSGDVDWANWEQLVRQYGMDIGAGNADVAGGAGGGGGSGAIGGAGGGGPEIAGSWNGRLGSW</sequence>
<dbReference type="GeneID" id="54363688"/>
<evidence type="ECO:0000256" key="4">
    <source>
        <dbReference type="SAM" id="MobiDB-lite"/>
    </source>
</evidence>
<reference evidence="7" key="1">
    <citation type="submission" date="2020-01" db="EMBL/GenBank/DDBJ databases">
        <authorList>
            <consortium name="DOE Joint Genome Institute"/>
            <person name="Haridas S."/>
            <person name="Albert R."/>
            <person name="Binder M."/>
            <person name="Bloem J."/>
            <person name="Labutti K."/>
            <person name="Salamov A."/>
            <person name="Andreopoulos B."/>
            <person name="Baker S.E."/>
            <person name="Barry K."/>
            <person name="Bills G."/>
            <person name="Bluhm B.H."/>
            <person name="Cannon C."/>
            <person name="Castanera R."/>
            <person name="Culley D.E."/>
            <person name="Daum C."/>
            <person name="Ezra D."/>
            <person name="Gonzalez J.B."/>
            <person name="Henrissat B."/>
            <person name="Kuo A."/>
            <person name="Liang C."/>
            <person name="Lipzen A."/>
            <person name="Lutzoni F."/>
            <person name="Magnuson J."/>
            <person name="Mondo S."/>
            <person name="Nolan M."/>
            <person name="Ohm R."/>
            <person name="Pangilinan J."/>
            <person name="Park H.-J."/>
            <person name="Ramirez L."/>
            <person name="Alfaro M."/>
            <person name="Sun H."/>
            <person name="Tritt A."/>
            <person name="Yoshinaga Y."/>
            <person name="Zwiers L.-H."/>
            <person name="Turgeon B.G."/>
            <person name="Goodwin S.B."/>
            <person name="Spatafora J.W."/>
            <person name="Crous P.W."/>
            <person name="Grigoriev I.V."/>
        </authorList>
    </citation>
    <scope>NUCLEOTIDE SEQUENCE</scope>
    <source>
        <strain evidence="7">CBS 342.82</strain>
    </source>
</reference>
<dbReference type="InterPro" id="IPR001138">
    <property type="entry name" value="Zn2Cys6_DnaBD"/>
</dbReference>
<reference evidence="7" key="2">
    <citation type="submission" date="2020-04" db="EMBL/GenBank/DDBJ databases">
        <authorList>
            <consortium name="NCBI Genome Project"/>
        </authorList>
    </citation>
    <scope>NUCLEOTIDE SEQUENCE</scope>
    <source>
        <strain evidence="7">CBS 342.82</strain>
    </source>
</reference>
<feature type="region of interest" description="Disordered" evidence="4">
    <location>
        <begin position="251"/>
        <end position="271"/>
    </location>
</feature>
<dbReference type="GO" id="GO:0008270">
    <property type="term" value="F:zinc ion binding"/>
    <property type="evidence" value="ECO:0007669"/>
    <property type="project" value="InterPro"/>
</dbReference>
<dbReference type="GO" id="GO:0006351">
    <property type="term" value="P:DNA-templated transcription"/>
    <property type="evidence" value="ECO:0007669"/>
    <property type="project" value="InterPro"/>
</dbReference>
<dbReference type="InterPro" id="IPR036864">
    <property type="entry name" value="Zn2-C6_fun-type_DNA-bd_sf"/>
</dbReference>
<dbReference type="PROSITE" id="PS00463">
    <property type="entry name" value="ZN2_CY6_FUNGAL_1"/>
    <property type="match status" value="1"/>
</dbReference>